<dbReference type="InterPro" id="IPR000579">
    <property type="entry name" value="Cation-trans_P-type_ATPase_A/B"/>
</dbReference>
<evidence type="ECO:0000256" key="4">
    <source>
        <dbReference type="ARBA" id="ARBA00022723"/>
    </source>
</evidence>
<dbReference type="InterPro" id="IPR027256">
    <property type="entry name" value="P-typ_ATPase_IB"/>
</dbReference>
<dbReference type="InterPro" id="IPR008250">
    <property type="entry name" value="ATPase_P-typ_transduc_dom_A_sf"/>
</dbReference>
<keyword evidence="6 12" id="KW-0067">ATP-binding</keyword>
<keyword evidence="12" id="KW-1003">Cell membrane</keyword>
<evidence type="ECO:0000256" key="6">
    <source>
        <dbReference type="ARBA" id="ARBA00022840"/>
    </source>
</evidence>
<dbReference type="InterPro" id="IPR036163">
    <property type="entry name" value="HMA_dom_sf"/>
</dbReference>
<dbReference type="GO" id="GO:0005507">
    <property type="term" value="F:copper ion binding"/>
    <property type="evidence" value="ECO:0007669"/>
    <property type="project" value="TreeGrafter"/>
</dbReference>
<dbReference type="InterPro" id="IPR001757">
    <property type="entry name" value="P_typ_ATPase"/>
</dbReference>
<keyword evidence="8 12" id="KW-1133">Transmembrane helix</keyword>
<dbReference type="SFLD" id="SFLDF00027">
    <property type="entry name" value="p-type_atpase"/>
    <property type="match status" value="1"/>
</dbReference>
<feature type="transmembrane region" description="Helical" evidence="12">
    <location>
        <begin position="710"/>
        <end position="726"/>
    </location>
</feature>
<dbReference type="InterPro" id="IPR059000">
    <property type="entry name" value="ATPase_P-type_domA"/>
</dbReference>
<dbReference type="GO" id="GO:0055070">
    <property type="term" value="P:copper ion homeostasis"/>
    <property type="evidence" value="ECO:0007669"/>
    <property type="project" value="TreeGrafter"/>
</dbReference>
<dbReference type="PANTHER" id="PTHR43520">
    <property type="entry name" value="ATP7, ISOFORM B"/>
    <property type="match status" value="1"/>
</dbReference>
<evidence type="ECO:0000256" key="11">
    <source>
        <dbReference type="ARBA" id="ARBA00074171"/>
    </source>
</evidence>
<dbReference type="InterPro" id="IPR006121">
    <property type="entry name" value="HMA_dom"/>
</dbReference>
<evidence type="ECO:0000256" key="1">
    <source>
        <dbReference type="ARBA" id="ARBA00004651"/>
    </source>
</evidence>
<dbReference type="Gene3D" id="3.40.50.1000">
    <property type="entry name" value="HAD superfamily/HAD-like"/>
    <property type="match status" value="1"/>
</dbReference>
<comment type="similarity">
    <text evidence="2 12">Belongs to the cation transport ATPase (P-type) (TC 3.A.3) family. Type IB subfamily.</text>
</comment>
<comment type="subcellular location">
    <subcellularLocation>
        <location evidence="1">Cell membrane</location>
        <topology evidence="1">Multi-pass membrane protein</topology>
    </subcellularLocation>
</comment>
<keyword evidence="7" id="KW-1278">Translocase</keyword>
<evidence type="ECO:0000259" key="13">
    <source>
        <dbReference type="PROSITE" id="PS50846"/>
    </source>
</evidence>
<feature type="transmembrane region" description="Helical" evidence="12">
    <location>
        <begin position="399"/>
        <end position="424"/>
    </location>
</feature>
<comment type="caution">
    <text evidence="14">The sequence shown here is derived from an EMBL/GenBank/DDBJ whole genome shotgun (WGS) entry which is preliminary data.</text>
</comment>
<dbReference type="InterPro" id="IPR017969">
    <property type="entry name" value="Heavy-metal-associated_CS"/>
</dbReference>
<keyword evidence="4 12" id="KW-0479">Metal-binding</keyword>
<dbReference type="InterPro" id="IPR023298">
    <property type="entry name" value="ATPase_P-typ_TM_dom_sf"/>
</dbReference>
<feature type="transmembrane region" description="Helical" evidence="12">
    <location>
        <begin position="172"/>
        <end position="191"/>
    </location>
</feature>
<dbReference type="InterPro" id="IPR018303">
    <property type="entry name" value="ATPase_P-typ_P_site"/>
</dbReference>
<feature type="transmembrane region" description="Helical" evidence="12">
    <location>
        <begin position="371"/>
        <end position="393"/>
    </location>
</feature>
<feature type="domain" description="HMA" evidence="13">
    <location>
        <begin position="24"/>
        <end position="88"/>
    </location>
</feature>
<dbReference type="SUPFAM" id="SSF55008">
    <property type="entry name" value="HMA, heavy metal-associated domain"/>
    <property type="match status" value="1"/>
</dbReference>
<evidence type="ECO:0000313" key="14">
    <source>
        <dbReference type="EMBL" id="GED98551.1"/>
    </source>
</evidence>
<dbReference type="FunFam" id="3.30.70.100:FF:000005">
    <property type="entry name" value="Copper-exporting P-type ATPase A"/>
    <property type="match status" value="1"/>
</dbReference>
<dbReference type="Gene3D" id="3.30.70.100">
    <property type="match status" value="1"/>
</dbReference>
<dbReference type="CDD" id="cd02094">
    <property type="entry name" value="P-type_ATPase_Cu-like"/>
    <property type="match status" value="1"/>
</dbReference>
<dbReference type="PROSITE" id="PS50846">
    <property type="entry name" value="HMA_2"/>
    <property type="match status" value="1"/>
</dbReference>
<dbReference type="EMBL" id="BJOU01000002">
    <property type="protein sequence ID" value="GED98551.1"/>
    <property type="molecule type" value="Genomic_DNA"/>
</dbReference>
<keyword evidence="5 12" id="KW-0547">Nucleotide-binding</keyword>
<dbReference type="AlphaFoldDB" id="A0A7I9V098"/>
<keyword evidence="9 12" id="KW-0472">Membrane</keyword>
<dbReference type="SFLD" id="SFLDG00002">
    <property type="entry name" value="C1.7:_P-type_atpase_like"/>
    <property type="match status" value="1"/>
</dbReference>
<proteinExistence type="inferred from homology"/>
<dbReference type="NCBIfam" id="TIGR01525">
    <property type="entry name" value="ATPase-IB_hvy"/>
    <property type="match status" value="1"/>
</dbReference>
<name>A0A7I9V098_9ACTN</name>
<reference evidence="15" key="1">
    <citation type="submission" date="2019-06" db="EMBL/GenBank/DDBJ databases">
        <title>Gordonia isolated from sludge of a wastewater treatment plant.</title>
        <authorList>
            <person name="Tamura T."/>
            <person name="Aoyama K."/>
            <person name="Kang Y."/>
            <person name="Saito S."/>
            <person name="Akiyama N."/>
            <person name="Yazawa K."/>
            <person name="Gonoi T."/>
            <person name="Mikami Y."/>
        </authorList>
    </citation>
    <scope>NUCLEOTIDE SEQUENCE [LARGE SCALE GENOMIC DNA]</scope>
    <source>
        <strain evidence="15">NBRC 107697</strain>
    </source>
</reference>
<dbReference type="PROSITE" id="PS00154">
    <property type="entry name" value="ATPASE_E1_E2"/>
    <property type="match status" value="1"/>
</dbReference>
<evidence type="ECO:0000256" key="9">
    <source>
        <dbReference type="ARBA" id="ARBA00023136"/>
    </source>
</evidence>
<keyword evidence="15" id="KW-1185">Reference proteome</keyword>
<dbReference type="Pfam" id="PF00403">
    <property type="entry name" value="HMA"/>
    <property type="match status" value="1"/>
</dbReference>
<dbReference type="PRINTS" id="PR00119">
    <property type="entry name" value="CATATPASE"/>
</dbReference>
<evidence type="ECO:0000256" key="2">
    <source>
        <dbReference type="ARBA" id="ARBA00006024"/>
    </source>
</evidence>
<dbReference type="PRINTS" id="PR00940">
    <property type="entry name" value="CATPATPASEA"/>
</dbReference>
<dbReference type="Gene3D" id="3.40.1110.10">
    <property type="entry name" value="Calcium-transporting ATPase, cytoplasmic domain N"/>
    <property type="match status" value="1"/>
</dbReference>
<protein>
    <recommendedName>
        <fullName evidence="11">Cation-transporting P-type ATPase B</fullName>
    </recommendedName>
</protein>
<dbReference type="GO" id="GO:0005524">
    <property type="term" value="F:ATP binding"/>
    <property type="evidence" value="ECO:0007669"/>
    <property type="project" value="UniProtKB-UniRule"/>
</dbReference>
<dbReference type="SUPFAM" id="SSF81653">
    <property type="entry name" value="Calcium ATPase, transduction domain A"/>
    <property type="match status" value="1"/>
</dbReference>
<dbReference type="PROSITE" id="PS01047">
    <property type="entry name" value="HMA_1"/>
    <property type="match status" value="1"/>
</dbReference>
<evidence type="ECO:0000256" key="8">
    <source>
        <dbReference type="ARBA" id="ARBA00022989"/>
    </source>
</evidence>
<comment type="catalytic activity">
    <reaction evidence="10">
        <text>ATP + H2O = ADP + phosphate + H(+)</text>
        <dbReference type="Rhea" id="RHEA:13065"/>
        <dbReference type="ChEBI" id="CHEBI:15377"/>
        <dbReference type="ChEBI" id="CHEBI:15378"/>
        <dbReference type="ChEBI" id="CHEBI:30616"/>
        <dbReference type="ChEBI" id="CHEBI:43474"/>
        <dbReference type="ChEBI" id="CHEBI:456216"/>
    </reaction>
</comment>
<accession>A0A7I9V098</accession>
<dbReference type="NCBIfam" id="TIGR01494">
    <property type="entry name" value="ATPase_P-type"/>
    <property type="match status" value="1"/>
</dbReference>
<dbReference type="InterPro" id="IPR023214">
    <property type="entry name" value="HAD_sf"/>
</dbReference>
<evidence type="ECO:0000313" key="15">
    <source>
        <dbReference type="Proteomes" id="UP000444980"/>
    </source>
</evidence>
<dbReference type="InterPro" id="IPR036412">
    <property type="entry name" value="HAD-like_sf"/>
</dbReference>
<dbReference type="GO" id="GO:0005886">
    <property type="term" value="C:plasma membrane"/>
    <property type="evidence" value="ECO:0007669"/>
    <property type="project" value="UniProtKB-SubCell"/>
</dbReference>
<dbReference type="GO" id="GO:0016887">
    <property type="term" value="F:ATP hydrolysis activity"/>
    <property type="evidence" value="ECO:0007669"/>
    <property type="project" value="InterPro"/>
</dbReference>
<dbReference type="SFLD" id="SFLDS00003">
    <property type="entry name" value="Haloacid_Dehalogenase"/>
    <property type="match status" value="1"/>
</dbReference>
<feature type="transmembrane region" description="Helical" evidence="12">
    <location>
        <begin position="211"/>
        <end position="233"/>
    </location>
</feature>
<evidence type="ECO:0000256" key="12">
    <source>
        <dbReference type="RuleBase" id="RU362081"/>
    </source>
</evidence>
<dbReference type="Pfam" id="PF00122">
    <property type="entry name" value="E1-E2_ATPase"/>
    <property type="match status" value="1"/>
</dbReference>
<feature type="transmembrane region" description="Helical" evidence="12">
    <location>
        <begin position="138"/>
        <end position="160"/>
    </location>
</feature>
<dbReference type="InterPro" id="IPR023299">
    <property type="entry name" value="ATPase_P-typ_cyto_dom_N"/>
</dbReference>
<organism evidence="14 15">
    <name type="scientific">Gordonia crocea</name>
    <dbReference type="NCBI Taxonomy" id="589162"/>
    <lineage>
        <taxon>Bacteria</taxon>
        <taxon>Bacillati</taxon>
        <taxon>Actinomycetota</taxon>
        <taxon>Actinomycetes</taxon>
        <taxon>Mycobacteriales</taxon>
        <taxon>Gordoniaceae</taxon>
        <taxon>Gordonia</taxon>
    </lineage>
</organism>
<evidence type="ECO:0000256" key="3">
    <source>
        <dbReference type="ARBA" id="ARBA00022692"/>
    </source>
</evidence>
<feature type="transmembrane region" description="Helical" evidence="12">
    <location>
        <begin position="112"/>
        <end position="132"/>
    </location>
</feature>
<dbReference type="NCBIfam" id="TIGR01511">
    <property type="entry name" value="ATPase-IB1_Cu"/>
    <property type="match status" value="1"/>
</dbReference>
<dbReference type="CDD" id="cd00371">
    <property type="entry name" value="HMA"/>
    <property type="match status" value="1"/>
</dbReference>
<dbReference type="Gene3D" id="2.70.150.10">
    <property type="entry name" value="Calcium-transporting ATPase, cytoplasmic transduction domain A"/>
    <property type="match status" value="1"/>
</dbReference>
<keyword evidence="3 12" id="KW-0812">Transmembrane</keyword>
<sequence>MTALDESTPIVPGADQPAGLNAPQRIQLDVSGMTCGACAARVEKKLNRVEGVRATVNYATRVATIDANPEISAAALCDVVDKAGYGAAERDSRPTPIADTDGDHASSLFRRLVVGLILFIPLADLSILFAVVPSARFAGWRFLLLVLAIPILTWCAAPFYRVAVKNLRARTASMETLVSMGILSATAWSVWTMFGSAATPAGSKSTGVWSAIWGSDAIYLEVATGVTVLVLAGRYFEARARSRAGGALRALAALTAKTVTIVAADGQEMTIPADELKEGQSFIVRPGETIATDGIITNGRASVDMSTMTGESRPVKATVADAVIGGTTALDGRLVVQAAAVGADTQLAGMMRLVEQAQSGKANAQRLADRISGIFVPTAIVIAILTVLGWLLVEGTAERAIAAGVAVLVIACPCALGLATPIAVMVSAGRGAQLGIFLKNHQAMDTSREIDTVVFDKTGTVTVGELTVTDVWVAEGQSRDEILAVVAGVEAASEHAVAAALVAACTGEVPPVKDFTAHPGQGVTGLVEGHSVRVGSPRWISASGSTPFGAASLRRTAHERGDSAVFVSIDDQLCAAIAIADTVKPSSAPAIAALDKAGIRTVLLTGDNLAVANRVAKQVGIDKVIAEVLPDEKVAVIAALQAEGRAVAMVGDGINDGPALATADLGLAIGRGADVAIGAADIILVRDDLRSAPAALSLANATKRTIRTNLIWAFGYNIAAIPIAAMGLLNPLIAGAAMALSSLFVVSNSLRLQNFGST</sequence>
<evidence type="ECO:0000256" key="5">
    <source>
        <dbReference type="ARBA" id="ARBA00022741"/>
    </source>
</evidence>
<dbReference type="SUPFAM" id="SSF81665">
    <property type="entry name" value="Calcium ATPase, transmembrane domain M"/>
    <property type="match status" value="1"/>
</dbReference>
<gene>
    <name evidence="14" type="primary">ctpA</name>
    <name evidence="14" type="ORF">nbrc107697_25900</name>
</gene>
<dbReference type="Pfam" id="PF00702">
    <property type="entry name" value="Hydrolase"/>
    <property type="match status" value="1"/>
</dbReference>
<dbReference type="FunFam" id="2.70.150.10:FF:000002">
    <property type="entry name" value="Copper-transporting ATPase 1, putative"/>
    <property type="match status" value="1"/>
</dbReference>
<dbReference type="GO" id="GO:0043682">
    <property type="term" value="F:P-type divalent copper transporter activity"/>
    <property type="evidence" value="ECO:0007669"/>
    <property type="project" value="TreeGrafter"/>
</dbReference>
<dbReference type="PANTHER" id="PTHR43520:SF8">
    <property type="entry name" value="P-TYPE CU(+) TRANSPORTER"/>
    <property type="match status" value="1"/>
</dbReference>
<dbReference type="SUPFAM" id="SSF56784">
    <property type="entry name" value="HAD-like"/>
    <property type="match status" value="1"/>
</dbReference>
<evidence type="ECO:0000256" key="10">
    <source>
        <dbReference type="ARBA" id="ARBA00049360"/>
    </source>
</evidence>
<dbReference type="InterPro" id="IPR044492">
    <property type="entry name" value="P_typ_ATPase_HD_dom"/>
</dbReference>
<evidence type="ECO:0000256" key="7">
    <source>
        <dbReference type="ARBA" id="ARBA00022967"/>
    </source>
</evidence>
<dbReference type="Proteomes" id="UP000444980">
    <property type="component" value="Unassembled WGS sequence"/>
</dbReference>